<comment type="caution">
    <text evidence="10">The sequence shown here is derived from an EMBL/GenBank/DDBJ whole genome shotgun (WGS) entry which is preliminary data.</text>
</comment>
<keyword evidence="5" id="KW-0378">Hydrolase</keyword>
<dbReference type="AlphaFoldDB" id="A0A843XIM1"/>
<evidence type="ECO:0000313" key="11">
    <source>
        <dbReference type="Proteomes" id="UP000652761"/>
    </source>
</evidence>
<name>A0A843XIM1_COLES</name>
<evidence type="ECO:0000256" key="5">
    <source>
        <dbReference type="ARBA" id="ARBA00022801"/>
    </source>
</evidence>
<keyword evidence="4" id="KW-0934">Plastid</keyword>
<keyword evidence="6" id="KW-0809">Transit peptide</keyword>
<evidence type="ECO:0000259" key="9">
    <source>
        <dbReference type="Pfam" id="PF01764"/>
    </source>
</evidence>
<dbReference type="GO" id="GO:0016042">
    <property type="term" value="P:lipid catabolic process"/>
    <property type="evidence" value="ECO:0007669"/>
    <property type="project" value="UniProtKB-KW"/>
</dbReference>
<evidence type="ECO:0000313" key="10">
    <source>
        <dbReference type="EMBL" id="MQM19439.1"/>
    </source>
</evidence>
<proteinExistence type="inferred from homology"/>
<organism evidence="10 11">
    <name type="scientific">Colocasia esculenta</name>
    <name type="common">Wild taro</name>
    <name type="synonym">Arum esculentum</name>
    <dbReference type="NCBI Taxonomy" id="4460"/>
    <lineage>
        <taxon>Eukaryota</taxon>
        <taxon>Viridiplantae</taxon>
        <taxon>Streptophyta</taxon>
        <taxon>Embryophyta</taxon>
        <taxon>Tracheophyta</taxon>
        <taxon>Spermatophyta</taxon>
        <taxon>Magnoliopsida</taxon>
        <taxon>Liliopsida</taxon>
        <taxon>Araceae</taxon>
        <taxon>Aroideae</taxon>
        <taxon>Colocasieae</taxon>
        <taxon>Colocasia</taxon>
    </lineage>
</organism>
<keyword evidence="8" id="KW-0443">Lipid metabolism</keyword>
<sequence>MEDVPAWSELQGSKDWDGLLHPLHPSLRDQIIKYGKFSDAAYEAYYARQSSGSRRYDPGSLLNSVGLGESGYKITRDLYATTAEVPGPPWPLSLLPYGCWSWLQTLLQIDTCSVDNWLGFVAISDDDESPHRRDILVAWRGTVEPWEWFKDAQWWLEPMTEGGASHAMVEHGFQSIYSCDRSRFTKSSAAEQMKAEIRRLADTHRKEDEKQEVTLTVTGHSMGGALALLAAHDSRASIQGLDHVSVVSFGAPQVGDAVFVKELVDSGVKVLRVVNKEDEVPKLPGIVDSRYQHAGVELELVMDSKPRGMLDVVAFHSLKTYLRLMEEKTSAAATPAAPDA</sequence>
<dbReference type="EMBL" id="NMUH01008915">
    <property type="protein sequence ID" value="MQM19439.1"/>
    <property type="molecule type" value="Genomic_DNA"/>
</dbReference>
<dbReference type="Pfam" id="PF01764">
    <property type="entry name" value="Lipase_3"/>
    <property type="match status" value="1"/>
</dbReference>
<dbReference type="CDD" id="cd00519">
    <property type="entry name" value="Lipase_3"/>
    <property type="match status" value="1"/>
</dbReference>
<dbReference type="OrthoDB" id="426718at2759"/>
<dbReference type="SUPFAM" id="SSF53474">
    <property type="entry name" value="alpha/beta-Hydrolases"/>
    <property type="match status" value="1"/>
</dbReference>
<dbReference type="GO" id="GO:0009507">
    <property type="term" value="C:chloroplast"/>
    <property type="evidence" value="ECO:0007669"/>
    <property type="project" value="UniProtKB-SubCell"/>
</dbReference>
<gene>
    <name evidence="10" type="ORF">Taro_052446</name>
</gene>
<dbReference type="InterPro" id="IPR029058">
    <property type="entry name" value="AB_hydrolase_fold"/>
</dbReference>
<accession>A0A843XIM1</accession>
<evidence type="ECO:0000256" key="8">
    <source>
        <dbReference type="ARBA" id="ARBA00023098"/>
    </source>
</evidence>
<keyword evidence="3" id="KW-0150">Chloroplast</keyword>
<evidence type="ECO:0000256" key="1">
    <source>
        <dbReference type="ARBA" id="ARBA00004229"/>
    </source>
</evidence>
<keyword evidence="11" id="KW-1185">Reference proteome</keyword>
<evidence type="ECO:0000256" key="2">
    <source>
        <dbReference type="ARBA" id="ARBA00010701"/>
    </source>
</evidence>
<dbReference type="Gene3D" id="3.40.50.1820">
    <property type="entry name" value="alpha/beta hydrolase"/>
    <property type="match status" value="1"/>
</dbReference>
<comment type="subcellular location">
    <subcellularLocation>
        <location evidence="1">Plastid</location>
        <location evidence="1">Chloroplast</location>
    </subcellularLocation>
</comment>
<keyword evidence="7" id="KW-0442">Lipid degradation</keyword>
<dbReference type="PANTHER" id="PTHR31403">
    <property type="entry name" value="PHOSPHOLIPASE A1-IBETA2, CHLOROPLASTIC"/>
    <property type="match status" value="1"/>
</dbReference>
<comment type="similarity">
    <text evidence="2">Belongs to the AB hydrolase superfamily. Lipase family.</text>
</comment>
<dbReference type="GO" id="GO:0004620">
    <property type="term" value="F:phospholipase activity"/>
    <property type="evidence" value="ECO:0007669"/>
    <property type="project" value="TreeGrafter"/>
</dbReference>
<evidence type="ECO:0000256" key="4">
    <source>
        <dbReference type="ARBA" id="ARBA00022640"/>
    </source>
</evidence>
<evidence type="ECO:0000256" key="6">
    <source>
        <dbReference type="ARBA" id="ARBA00022946"/>
    </source>
</evidence>
<protein>
    <recommendedName>
        <fullName evidence="9">Fungal lipase-type domain-containing protein</fullName>
    </recommendedName>
</protein>
<dbReference type="PANTHER" id="PTHR31403:SF11">
    <property type="entry name" value="OS12G0614500 PROTEIN"/>
    <property type="match status" value="1"/>
</dbReference>
<feature type="domain" description="Fungal lipase-type" evidence="9">
    <location>
        <begin position="137"/>
        <end position="286"/>
    </location>
</feature>
<reference evidence="10" key="1">
    <citation type="submission" date="2017-07" db="EMBL/GenBank/DDBJ databases">
        <title>Taro Niue Genome Assembly and Annotation.</title>
        <authorList>
            <person name="Atibalentja N."/>
            <person name="Keating K."/>
            <person name="Fields C.J."/>
        </authorList>
    </citation>
    <scope>NUCLEOTIDE SEQUENCE</scope>
    <source>
        <strain evidence="10">Niue_2</strain>
        <tissue evidence="10">Leaf</tissue>
    </source>
</reference>
<dbReference type="Proteomes" id="UP000652761">
    <property type="component" value="Unassembled WGS sequence"/>
</dbReference>
<evidence type="ECO:0000256" key="7">
    <source>
        <dbReference type="ARBA" id="ARBA00022963"/>
    </source>
</evidence>
<dbReference type="InterPro" id="IPR002921">
    <property type="entry name" value="Fungal_lipase-type"/>
</dbReference>
<evidence type="ECO:0000256" key="3">
    <source>
        <dbReference type="ARBA" id="ARBA00022528"/>
    </source>
</evidence>